<dbReference type="SUPFAM" id="SSF56112">
    <property type="entry name" value="Protein kinase-like (PK-like)"/>
    <property type="match status" value="1"/>
</dbReference>
<accession>A0A8H3KSE1</accession>
<dbReference type="GO" id="GO:0005524">
    <property type="term" value="F:ATP binding"/>
    <property type="evidence" value="ECO:0007669"/>
    <property type="project" value="InterPro"/>
</dbReference>
<dbReference type="GO" id="GO:0004674">
    <property type="term" value="F:protein serine/threonine kinase activity"/>
    <property type="evidence" value="ECO:0007669"/>
    <property type="project" value="TreeGrafter"/>
</dbReference>
<reference evidence="3" key="1">
    <citation type="submission" date="2019-10" db="EMBL/GenBank/DDBJ databases">
        <title>Conservation and host-specific expression of non-tandemly repeated heterogenous ribosome RNA gene in arbuscular mycorrhizal fungi.</title>
        <authorList>
            <person name="Maeda T."/>
            <person name="Kobayashi Y."/>
            <person name="Nakagawa T."/>
            <person name="Ezawa T."/>
            <person name="Yamaguchi K."/>
            <person name="Bino T."/>
            <person name="Nishimoto Y."/>
            <person name="Shigenobu S."/>
            <person name="Kawaguchi M."/>
        </authorList>
    </citation>
    <scope>NUCLEOTIDE SEQUENCE</scope>
    <source>
        <strain evidence="3">HR1</strain>
    </source>
</reference>
<evidence type="ECO:0000313" key="3">
    <source>
        <dbReference type="EMBL" id="GES75012.1"/>
    </source>
</evidence>
<dbReference type="InterPro" id="IPR051681">
    <property type="entry name" value="Ser/Thr_Kinases-Pseudokinases"/>
</dbReference>
<feature type="region of interest" description="Disordered" evidence="1">
    <location>
        <begin position="131"/>
        <end position="152"/>
    </location>
</feature>
<dbReference type="PANTHER" id="PTHR44329">
    <property type="entry name" value="SERINE/THREONINE-PROTEIN KINASE TNNI3K-RELATED"/>
    <property type="match status" value="1"/>
</dbReference>
<evidence type="ECO:0000259" key="2">
    <source>
        <dbReference type="PROSITE" id="PS50011"/>
    </source>
</evidence>
<dbReference type="AlphaFoldDB" id="A0A8H3KSE1"/>
<name>A0A8H3KSE1_9GLOM</name>
<feature type="domain" description="Protein kinase" evidence="2">
    <location>
        <begin position="1"/>
        <end position="152"/>
    </location>
</feature>
<dbReference type="Pfam" id="PF00069">
    <property type="entry name" value="Pkinase"/>
    <property type="match status" value="1"/>
</dbReference>
<dbReference type="EMBL" id="BLAL01000013">
    <property type="protein sequence ID" value="GES75012.1"/>
    <property type="molecule type" value="Genomic_DNA"/>
</dbReference>
<sequence length="152" mass="17526">MLYVMKHFNETFKQEDIINEVYADGGTLERYLRDNTTTLLKWESQLKIAREITEAILWLHDTNIIHGDLHPKNNLITIKLIDFGCSRLHRSKCFTEPRGIIPYIDPKILNDNVGNTKPDISEVISKHNLIGSDKNNESSSSEPNASKKYKRT</sequence>
<keyword evidence="3" id="KW-0808">Transferase</keyword>
<dbReference type="OrthoDB" id="5337378at2759"/>
<dbReference type="Proteomes" id="UP000615446">
    <property type="component" value="Unassembled WGS sequence"/>
</dbReference>
<dbReference type="Gene3D" id="1.10.510.10">
    <property type="entry name" value="Transferase(Phosphotransferase) domain 1"/>
    <property type="match status" value="1"/>
</dbReference>
<feature type="compositionally biased region" description="Low complexity" evidence="1">
    <location>
        <begin position="137"/>
        <end position="146"/>
    </location>
</feature>
<organism evidence="3 4">
    <name type="scientific">Rhizophagus clarus</name>
    <dbReference type="NCBI Taxonomy" id="94130"/>
    <lineage>
        <taxon>Eukaryota</taxon>
        <taxon>Fungi</taxon>
        <taxon>Fungi incertae sedis</taxon>
        <taxon>Mucoromycota</taxon>
        <taxon>Glomeromycotina</taxon>
        <taxon>Glomeromycetes</taxon>
        <taxon>Glomerales</taxon>
        <taxon>Glomeraceae</taxon>
        <taxon>Rhizophagus</taxon>
    </lineage>
</organism>
<proteinExistence type="predicted"/>
<dbReference type="InterPro" id="IPR000719">
    <property type="entry name" value="Prot_kinase_dom"/>
</dbReference>
<gene>
    <name evidence="3" type="ORF">RCL2_000246500</name>
</gene>
<dbReference type="PROSITE" id="PS50011">
    <property type="entry name" value="PROTEIN_KINASE_DOM"/>
    <property type="match status" value="1"/>
</dbReference>
<protein>
    <submittedName>
        <fullName evidence="3">Kinase-like domain-containing protein</fullName>
    </submittedName>
</protein>
<evidence type="ECO:0000313" key="4">
    <source>
        <dbReference type="Proteomes" id="UP000615446"/>
    </source>
</evidence>
<dbReference type="InterPro" id="IPR011009">
    <property type="entry name" value="Kinase-like_dom_sf"/>
</dbReference>
<comment type="caution">
    <text evidence="3">The sequence shown here is derived from an EMBL/GenBank/DDBJ whole genome shotgun (WGS) entry which is preliminary data.</text>
</comment>
<keyword evidence="3" id="KW-0418">Kinase</keyword>
<evidence type="ECO:0000256" key="1">
    <source>
        <dbReference type="SAM" id="MobiDB-lite"/>
    </source>
</evidence>